<sequence length="126" mass="13479">MDTLCCAAAQPLLGFDPIPLKPPPPAFDLLCHASISVVISTVLAVVTSATTIRETSASSKPLLQRSVVTAVVFTFECVRDLCFLAICIYEAAWKSAPTTGGVKKPHSYRPGTISLREKSTELLICN</sequence>
<name>A0A392MHK2_9FABA</name>
<gene>
    <name evidence="1" type="ORF">A2U01_0006563</name>
</gene>
<dbReference type="AlphaFoldDB" id="A0A392MHK2"/>
<keyword evidence="2" id="KW-1185">Reference proteome</keyword>
<reference evidence="1 2" key="1">
    <citation type="journal article" date="2018" name="Front. Plant Sci.">
        <title>Red Clover (Trifolium pratense) and Zigzag Clover (T. medium) - A Picture of Genomic Similarities and Differences.</title>
        <authorList>
            <person name="Dluhosova J."/>
            <person name="Istvanek J."/>
            <person name="Nedelnik J."/>
            <person name="Repkova J."/>
        </authorList>
    </citation>
    <scope>NUCLEOTIDE SEQUENCE [LARGE SCALE GENOMIC DNA]</scope>
    <source>
        <strain evidence="2">cv. 10/8</strain>
        <tissue evidence="1">Leaf</tissue>
    </source>
</reference>
<evidence type="ECO:0000313" key="2">
    <source>
        <dbReference type="Proteomes" id="UP000265520"/>
    </source>
</evidence>
<evidence type="ECO:0000313" key="1">
    <source>
        <dbReference type="EMBL" id="MCH85714.1"/>
    </source>
</evidence>
<dbReference type="EMBL" id="LXQA010009002">
    <property type="protein sequence ID" value="MCH85714.1"/>
    <property type="molecule type" value="Genomic_DNA"/>
</dbReference>
<dbReference type="Proteomes" id="UP000265520">
    <property type="component" value="Unassembled WGS sequence"/>
</dbReference>
<organism evidence="1 2">
    <name type="scientific">Trifolium medium</name>
    <dbReference type="NCBI Taxonomy" id="97028"/>
    <lineage>
        <taxon>Eukaryota</taxon>
        <taxon>Viridiplantae</taxon>
        <taxon>Streptophyta</taxon>
        <taxon>Embryophyta</taxon>
        <taxon>Tracheophyta</taxon>
        <taxon>Spermatophyta</taxon>
        <taxon>Magnoliopsida</taxon>
        <taxon>eudicotyledons</taxon>
        <taxon>Gunneridae</taxon>
        <taxon>Pentapetalae</taxon>
        <taxon>rosids</taxon>
        <taxon>fabids</taxon>
        <taxon>Fabales</taxon>
        <taxon>Fabaceae</taxon>
        <taxon>Papilionoideae</taxon>
        <taxon>50 kb inversion clade</taxon>
        <taxon>NPAAA clade</taxon>
        <taxon>Hologalegina</taxon>
        <taxon>IRL clade</taxon>
        <taxon>Trifolieae</taxon>
        <taxon>Trifolium</taxon>
    </lineage>
</organism>
<proteinExistence type="predicted"/>
<comment type="caution">
    <text evidence="1">The sequence shown here is derived from an EMBL/GenBank/DDBJ whole genome shotgun (WGS) entry which is preliminary data.</text>
</comment>
<accession>A0A392MHK2</accession>
<protein>
    <submittedName>
        <fullName evidence="1">Histone H3.3-like</fullName>
    </submittedName>
</protein>